<protein>
    <submittedName>
        <fullName evidence="2">Uncharacterized protein</fullName>
    </submittedName>
</protein>
<dbReference type="Proteomes" id="UP000019586">
    <property type="component" value="Chromosome"/>
</dbReference>
<dbReference type="KEGG" id="kps:KPNJ2_02401"/>
<feature type="transmembrane region" description="Helical" evidence="1">
    <location>
        <begin position="7"/>
        <end position="30"/>
    </location>
</feature>
<gene>
    <name evidence="2" type="ORF">KPNJ2_02401</name>
</gene>
<organism evidence="2 3">
    <name type="scientific">Klebsiella pneumoniae 30684/NJST258_2</name>
    <dbReference type="NCBI Taxonomy" id="1420013"/>
    <lineage>
        <taxon>Bacteria</taxon>
        <taxon>Pseudomonadati</taxon>
        <taxon>Pseudomonadota</taxon>
        <taxon>Gammaproteobacteria</taxon>
        <taxon>Enterobacterales</taxon>
        <taxon>Enterobacteriaceae</taxon>
        <taxon>Klebsiella/Raoultella group</taxon>
        <taxon>Klebsiella</taxon>
        <taxon>Klebsiella pneumoniae complex</taxon>
    </lineage>
</organism>
<reference evidence="2 3" key="1">
    <citation type="journal article" date="2014" name="Proc. Natl. Acad. Sci. U.S.A.">
        <title>Molecular dissection of the evolution of carbapenem-resistant multilocus sequence type 258 Klebsiella pneumoniae.</title>
        <authorList>
            <person name="Deleo F.R."/>
            <person name="Chen L."/>
            <person name="Porcella S.F."/>
            <person name="Martens C.A."/>
            <person name="Kobayashi S.D."/>
            <person name="Porter A.R."/>
            <person name="Chavda K.D."/>
            <person name="Jacobs M.R."/>
            <person name="Mathema B."/>
            <person name="Olsen R.J."/>
            <person name="Bonomo R.A."/>
            <person name="Musser J.M."/>
            <person name="Kreiswirth B.N."/>
        </authorList>
    </citation>
    <scope>NUCLEOTIDE SEQUENCE [LARGE SCALE GENOMIC DNA]</scope>
    <source>
        <strain evidence="2">30684/NJST258_2</strain>
    </source>
</reference>
<dbReference type="AlphaFoldDB" id="W8VGC8"/>
<keyword evidence="1" id="KW-0812">Transmembrane</keyword>
<dbReference type="EMBL" id="CP006918">
    <property type="protein sequence ID" value="AHM79181.1"/>
    <property type="molecule type" value="Genomic_DNA"/>
</dbReference>
<keyword evidence="1" id="KW-1133">Transmembrane helix</keyword>
<accession>W8VGC8</accession>
<feature type="transmembrane region" description="Helical" evidence="1">
    <location>
        <begin position="36"/>
        <end position="61"/>
    </location>
</feature>
<sequence>MVGLAVVFPFAVIFSGLAFILPFIAMVATVTVVTMIAAIAMVTTVPVITTAVAIAITRVGIRWRGHDGKRNNRRQCCFESATLKHDVDTLTGSTRLKNKIKLYPRQSHVVLFFCTYLISGGKRVAGRGRAIPLLRFDRRATAPR</sequence>
<evidence type="ECO:0000313" key="3">
    <source>
        <dbReference type="Proteomes" id="UP000019586"/>
    </source>
</evidence>
<dbReference type="HOGENOM" id="CLU_1793934_0_0_6"/>
<evidence type="ECO:0000313" key="2">
    <source>
        <dbReference type="EMBL" id="AHM79181.1"/>
    </source>
</evidence>
<proteinExistence type="predicted"/>
<evidence type="ECO:0000256" key="1">
    <source>
        <dbReference type="SAM" id="Phobius"/>
    </source>
</evidence>
<name>W8VGC8_KLEPN</name>
<keyword evidence="1" id="KW-0472">Membrane</keyword>